<dbReference type="PANTHER" id="PTHR42996">
    <property type="entry name" value="PHOSPHATE-BINDING PROTEIN PSTS"/>
    <property type="match status" value="1"/>
</dbReference>
<dbReference type="SUPFAM" id="SSF53850">
    <property type="entry name" value="Periplasmic binding protein-like II"/>
    <property type="match status" value="1"/>
</dbReference>
<evidence type="ECO:0000256" key="4">
    <source>
        <dbReference type="PIRNR" id="PIRNR002756"/>
    </source>
</evidence>
<feature type="domain" description="PBP" evidence="7">
    <location>
        <begin position="50"/>
        <end position="348"/>
    </location>
</feature>
<dbReference type="InterPro" id="IPR050962">
    <property type="entry name" value="Phosphate-bind_PstS"/>
</dbReference>
<dbReference type="InterPro" id="IPR005673">
    <property type="entry name" value="ABC_phos-bd_PstS"/>
</dbReference>
<dbReference type="Gene3D" id="3.40.190.10">
    <property type="entry name" value="Periplasmic binding protein-like II"/>
    <property type="match status" value="2"/>
</dbReference>
<keyword evidence="3 4" id="KW-0592">Phosphate transport</keyword>
<dbReference type="CDD" id="cd13565">
    <property type="entry name" value="PBP2_PstS"/>
    <property type="match status" value="1"/>
</dbReference>
<dbReference type="Proteomes" id="UP000186235">
    <property type="component" value="Unassembled WGS sequence"/>
</dbReference>
<evidence type="ECO:0000256" key="6">
    <source>
        <dbReference type="SAM" id="SignalP"/>
    </source>
</evidence>
<dbReference type="Pfam" id="PF12849">
    <property type="entry name" value="PBP_like_2"/>
    <property type="match status" value="1"/>
</dbReference>
<evidence type="ECO:0000259" key="7">
    <source>
        <dbReference type="Pfam" id="PF12849"/>
    </source>
</evidence>
<sequence>MERRVKLSRFSRAGSAVAVGALALTLAACGSDDPVGGADGSTGGSSEGSSETASDLSGELNGAGASSQESAMEAWRAGFQSANPDVTVNYDPVGSGGGRTQFLEGGVAFAGSDAVLKEEEITQSQAVCGPDGAIDLPVYVSPIAIIYNLPDVAELNLAPATIAGIFNGTITQWNAPEIAADNPDATLPDVAITPVHRSDESGTTENFTEYLAATAGDAWGHEPSGDWPTQGGESAQGTSGVVQTVQGGEGTIGYADASKAGDLGTAKIKVGEEWVAYSPEAAAKVVDASPRVEGRHEHDIAVELDRTTTEAGAYPLVLVSYAVACLNYEDEATGDLVKAFLTYVSSEEGQSASASAAGSAPISEDLRTDVHAAVEAITVGAAG</sequence>
<keyword evidence="6" id="KW-0732">Signal</keyword>
<dbReference type="GO" id="GO:0042301">
    <property type="term" value="F:phosphate ion binding"/>
    <property type="evidence" value="ECO:0007669"/>
    <property type="project" value="InterPro"/>
</dbReference>
<feature type="signal peptide" evidence="6">
    <location>
        <begin position="1"/>
        <end position="30"/>
    </location>
</feature>
<accession>A0A1N6V0Y7</accession>
<dbReference type="PANTHER" id="PTHR42996:SF1">
    <property type="entry name" value="PHOSPHATE-BINDING PROTEIN PSTS"/>
    <property type="match status" value="1"/>
</dbReference>
<name>A0A1N6V0Y7_9MICO</name>
<evidence type="ECO:0000256" key="1">
    <source>
        <dbReference type="ARBA" id="ARBA00008725"/>
    </source>
</evidence>
<feature type="region of interest" description="Disordered" evidence="5">
    <location>
        <begin position="219"/>
        <end position="240"/>
    </location>
</feature>
<feature type="chain" id="PRO_5039691429" description="Phosphate-binding protein" evidence="6">
    <location>
        <begin position="31"/>
        <end position="383"/>
    </location>
</feature>
<comment type="similarity">
    <text evidence="1 4">Belongs to the PstS family.</text>
</comment>
<evidence type="ECO:0000313" key="9">
    <source>
        <dbReference type="Proteomes" id="UP000186235"/>
    </source>
</evidence>
<feature type="region of interest" description="Disordered" evidence="5">
    <location>
        <begin position="33"/>
        <end position="67"/>
    </location>
</feature>
<dbReference type="PROSITE" id="PS51257">
    <property type="entry name" value="PROKAR_LIPOPROTEIN"/>
    <property type="match status" value="1"/>
</dbReference>
<evidence type="ECO:0000256" key="5">
    <source>
        <dbReference type="SAM" id="MobiDB-lite"/>
    </source>
</evidence>
<evidence type="ECO:0000256" key="3">
    <source>
        <dbReference type="ARBA" id="ARBA00022592"/>
    </source>
</evidence>
<dbReference type="GO" id="GO:0035435">
    <property type="term" value="P:phosphate ion transmembrane transport"/>
    <property type="evidence" value="ECO:0007669"/>
    <property type="project" value="InterPro"/>
</dbReference>
<organism evidence="8 9">
    <name type="scientific">Cellulosimicrobium aquatile</name>
    <dbReference type="NCBI Taxonomy" id="1612203"/>
    <lineage>
        <taxon>Bacteria</taxon>
        <taxon>Bacillati</taxon>
        <taxon>Actinomycetota</taxon>
        <taxon>Actinomycetes</taxon>
        <taxon>Micrococcales</taxon>
        <taxon>Promicromonosporaceae</taxon>
        <taxon>Cellulosimicrobium</taxon>
    </lineage>
</organism>
<keyword evidence="2 4" id="KW-0813">Transport</keyword>
<dbReference type="PIRSF" id="PIRSF002756">
    <property type="entry name" value="PstS"/>
    <property type="match status" value="1"/>
</dbReference>
<reference evidence="9" key="1">
    <citation type="submission" date="2017-01" db="EMBL/GenBank/DDBJ databases">
        <authorList>
            <person name="Varghese N."/>
            <person name="Submissions S."/>
        </authorList>
    </citation>
    <scope>NUCLEOTIDE SEQUENCE [LARGE SCALE GENOMIC DNA]</scope>
    <source>
        <strain evidence="9">3bp</strain>
    </source>
</reference>
<dbReference type="InterPro" id="IPR024370">
    <property type="entry name" value="PBP_domain"/>
</dbReference>
<gene>
    <name evidence="8" type="ORF">SAMN05518682_3372</name>
</gene>
<evidence type="ECO:0000313" key="8">
    <source>
        <dbReference type="EMBL" id="SIQ71555.1"/>
    </source>
</evidence>
<keyword evidence="9" id="KW-1185">Reference proteome</keyword>
<evidence type="ECO:0000256" key="2">
    <source>
        <dbReference type="ARBA" id="ARBA00022448"/>
    </source>
</evidence>
<proteinExistence type="inferred from homology"/>
<dbReference type="EMBL" id="FTMI01000007">
    <property type="protein sequence ID" value="SIQ71555.1"/>
    <property type="molecule type" value="Genomic_DNA"/>
</dbReference>
<feature type="compositionally biased region" description="Gly residues" evidence="5">
    <location>
        <begin position="37"/>
        <end position="46"/>
    </location>
</feature>
<dbReference type="AlphaFoldDB" id="A0A1N6V0Y7"/>
<protein>
    <recommendedName>
        <fullName evidence="4">Phosphate-binding protein</fullName>
    </recommendedName>
</protein>
<dbReference type="NCBIfam" id="TIGR00975">
    <property type="entry name" value="3a0107s03"/>
    <property type="match status" value="1"/>
</dbReference>
<dbReference type="GO" id="GO:0043190">
    <property type="term" value="C:ATP-binding cassette (ABC) transporter complex"/>
    <property type="evidence" value="ECO:0007669"/>
    <property type="project" value="InterPro"/>
</dbReference>